<sequence>MQNWDDLRYFLAVARSGSFSAAAESLSVNGSTVGRRIDQLEEDLKCKLFDRYRYGMNLTPQGRTLLDHVQQMEKSASNLEQTLKGADDALNGQVRISVTDGLGSFWLTPNLADFQKSYPQISLEMASESHFVNLANREADIAIRLSKPDDPALIARKVGIVPFHVFAAPSYIDRYGEPQNWADLKGHKLVDYFGYKESKALSLWQETVKHHDQVVFQTNSAMSFVSALRAGMGMGMLPRFYRHAVSDLIELDLRADLFEMPIYLVTHEETSQTARIQAVKDYIGALFDRDRRAWFS</sequence>
<dbReference type="SUPFAM" id="SSF46785">
    <property type="entry name" value="Winged helix' DNA-binding domain"/>
    <property type="match status" value="1"/>
</dbReference>
<evidence type="ECO:0000259" key="5">
    <source>
        <dbReference type="PROSITE" id="PS50931"/>
    </source>
</evidence>
<dbReference type="Pfam" id="PF00126">
    <property type="entry name" value="HTH_1"/>
    <property type="match status" value="1"/>
</dbReference>
<dbReference type="Gene3D" id="1.10.10.10">
    <property type="entry name" value="Winged helix-like DNA-binding domain superfamily/Winged helix DNA-binding domain"/>
    <property type="match status" value="1"/>
</dbReference>
<dbReference type="InterPro" id="IPR000847">
    <property type="entry name" value="LysR_HTH_N"/>
</dbReference>
<dbReference type="Gene3D" id="3.40.190.290">
    <property type="match status" value="1"/>
</dbReference>
<name>A0A917FB42_9PROT</name>
<feature type="domain" description="HTH lysR-type" evidence="5">
    <location>
        <begin position="1"/>
        <end position="59"/>
    </location>
</feature>
<evidence type="ECO:0000313" key="7">
    <source>
        <dbReference type="Proteomes" id="UP000632498"/>
    </source>
</evidence>
<dbReference type="InterPro" id="IPR005119">
    <property type="entry name" value="LysR_subst-bd"/>
</dbReference>
<dbReference type="GO" id="GO:0003700">
    <property type="term" value="F:DNA-binding transcription factor activity"/>
    <property type="evidence" value="ECO:0007669"/>
    <property type="project" value="InterPro"/>
</dbReference>
<dbReference type="PANTHER" id="PTHR30537:SF3">
    <property type="entry name" value="TRANSCRIPTIONAL REGULATORY PROTEIN"/>
    <property type="match status" value="1"/>
</dbReference>
<dbReference type="PANTHER" id="PTHR30537">
    <property type="entry name" value="HTH-TYPE TRANSCRIPTIONAL REGULATOR"/>
    <property type="match status" value="1"/>
</dbReference>
<keyword evidence="4" id="KW-0804">Transcription</keyword>
<organism evidence="6 7">
    <name type="scientific">Terasakiella brassicae</name>
    <dbReference type="NCBI Taxonomy" id="1634917"/>
    <lineage>
        <taxon>Bacteria</taxon>
        <taxon>Pseudomonadati</taxon>
        <taxon>Pseudomonadota</taxon>
        <taxon>Alphaproteobacteria</taxon>
        <taxon>Rhodospirillales</taxon>
        <taxon>Terasakiellaceae</taxon>
        <taxon>Terasakiella</taxon>
    </lineage>
</organism>
<accession>A0A917FB42</accession>
<comment type="caution">
    <text evidence="6">The sequence shown here is derived from an EMBL/GenBank/DDBJ whole genome shotgun (WGS) entry which is preliminary data.</text>
</comment>
<dbReference type="InterPro" id="IPR036388">
    <property type="entry name" value="WH-like_DNA-bd_sf"/>
</dbReference>
<evidence type="ECO:0000313" key="6">
    <source>
        <dbReference type="EMBL" id="GGF59009.1"/>
    </source>
</evidence>
<dbReference type="FunFam" id="1.10.10.10:FF:000001">
    <property type="entry name" value="LysR family transcriptional regulator"/>
    <property type="match status" value="1"/>
</dbReference>
<evidence type="ECO:0000256" key="1">
    <source>
        <dbReference type="ARBA" id="ARBA00009437"/>
    </source>
</evidence>
<evidence type="ECO:0000256" key="4">
    <source>
        <dbReference type="ARBA" id="ARBA00023163"/>
    </source>
</evidence>
<dbReference type="AlphaFoldDB" id="A0A917FB42"/>
<keyword evidence="7" id="KW-1185">Reference proteome</keyword>
<dbReference type="RefSeq" id="WP_188662524.1">
    <property type="nucleotide sequence ID" value="NZ_BMHV01000006.1"/>
</dbReference>
<proteinExistence type="inferred from homology"/>
<reference evidence="6" key="1">
    <citation type="journal article" date="2014" name="Int. J. Syst. Evol. Microbiol.">
        <title>Complete genome sequence of Corynebacterium casei LMG S-19264T (=DSM 44701T), isolated from a smear-ripened cheese.</title>
        <authorList>
            <consortium name="US DOE Joint Genome Institute (JGI-PGF)"/>
            <person name="Walter F."/>
            <person name="Albersmeier A."/>
            <person name="Kalinowski J."/>
            <person name="Ruckert C."/>
        </authorList>
    </citation>
    <scope>NUCLEOTIDE SEQUENCE</scope>
    <source>
        <strain evidence="6">CGMCC 1.15254</strain>
    </source>
</reference>
<dbReference type="InterPro" id="IPR058163">
    <property type="entry name" value="LysR-type_TF_proteobact-type"/>
</dbReference>
<reference evidence="6" key="2">
    <citation type="submission" date="2020-09" db="EMBL/GenBank/DDBJ databases">
        <authorList>
            <person name="Sun Q."/>
            <person name="Zhou Y."/>
        </authorList>
    </citation>
    <scope>NUCLEOTIDE SEQUENCE</scope>
    <source>
        <strain evidence="6">CGMCC 1.15254</strain>
    </source>
</reference>
<evidence type="ECO:0000256" key="3">
    <source>
        <dbReference type="ARBA" id="ARBA00023125"/>
    </source>
</evidence>
<dbReference type="CDD" id="cd08422">
    <property type="entry name" value="PBP2_CrgA_like"/>
    <property type="match status" value="1"/>
</dbReference>
<gene>
    <name evidence="6" type="ORF">GCM10011332_10760</name>
</gene>
<dbReference type="GO" id="GO:0006351">
    <property type="term" value="P:DNA-templated transcription"/>
    <property type="evidence" value="ECO:0007669"/>
    <property type="project" value="TreeGrafter"/>
</dbReference>
<protein>
    <submittedName>
        <fullName evidence="6">Transcriptional regulator</fullName>
    </submittedName>
</protein>
<keyword evidence="3" id="KW-0238">DNA-binding</keyword>
<dbReference type="Proteomes" id="UP000632498">
    <property type="component" value="Unassembled WGS sequence"/>
</dbReference>
<dbReference type="Pfam" id="PF03466">
    <property type="entry name" value="LysR_substrate"/>
    <property type="match status" value="1"/>
</dbReference>
<comment type="similarity">
    <text evidence="1">Belongs to the LysR transcriptional regulatory family.</text>
</comment>
<dbReference type="EMBL" id="BMHV01000006">
    <property type="protein sequence ID" value="GGF59009.1"/>
    <property type="molecule type" value="Genomic_DNA"/>
</dbReference>
<evidence type="ECO:0000256" key="2">
    <source>
        <dbReference type="ARBA" id="ARBA00023015"/>
    </source>
</evidence>
<dbReference type="PROSITE" id="PS50931">
    <property type="entry name" value="HTH_LYSR"/>
    <property type="match status" value="1"/>
</dbReference>
<dbReference type="SUPFAM" id="SSF53850">
    <property type="entry name" value="Periplasmic binding protein-like II"/>
    <property type="match status" value="1"/>
</dbReference>
<keyword evidence="2" id="KW-0805">Transcription regulation</keyword>
<dbReference type="InterPro" id="IPR036390">
    <property type="entry name" value="WH_DNA-bd_sf"/>
</dbReference>
<dbReference type="GO" id="GO:0043565">
    <property type="term" value="F:sequence-specific DNA binding"/>
    <property type="evidence" value="ECO:0007669"/>
    <property type="project" value="TreeGrafter"/>
</dbReference>